<evidence type="ECO:0000256" key="1">
    <source>
        <dbReference type="SAM" id="MobiDB-lite"/>
    </source>
</evidence>
<protein>
    <submittedName>
        <fullName evidence="2">Uncharacterized protein</fullName>
    </submittedName>
</protein>
<reference evidence="2" key="1">
    <citation type="journal article" date="2021" name="Nat. Commun.">
        <title>Genetic determinants of endophytism in the Arabidopsis root mycobiome.</title>
        <authorList>
            <person name="Mesny F."/>
            <person name="Miyauchi S."/>
            <person name="Thiergart T."/>
            <person name="Pickel B."/>
            <person name="Atanasova L."/>
            <person name="Karlsson M."/>
            <person name="Huettel B."/>
            <person name="Barry K.W."/>
            <person name="Haridas S."/>
            <person name="Chen C."/>
            <person name="Bauer D."/>
            <person name="Andreopoulos W."/>
            <person name="Pangilinan J."/>
            <person name="LaButti K."/>
            <person name="Riley R."/>
            <person name="Lipzen A."/>
            <person name="Clum A."/>
            <person name="Drula E."/>
            <person name="Henrissat B."/>
            <person name="Kohler A."/>
            <person name="Grigoriev I.V."/>
            <person name="Martin F.M."/>
            <person name="Hacquard S."/>
        </authorList>
    </citation>
    <scope>NUCLEOTIDE SEQUENCE</scope>
    <source>
        <strain evidence="2">MPI-CAGE-CH-0235</strain>
    </source>
</reference>
<dbReference type="Proteomes" id="UP000813444">
    <property type="component" value="Unassembled WGS sequence"/>
</dbReference>
<evidence type="ECO:0000313" key="2">
    <source>
        <dbReference type="EMBL" id="KAH7304970.1"/>
    </source>
</evidence>
<feature type="region of interest" description="Disordered" evidence="1">
    <location>
        <begin position="98"/>
        <end position="120"/>
    </location>
</feature>
<name>A0A8K0SAR2_9HYPO</name>
<organism evidence="2 3">
    <name type="scientific">Stachybotrys elegans</name>
    <dbReference type="NCBI Taxonomy" id="80388"/>
    <lineage>
        <taxon>Eukaryota</taxon>
        <taxon>Fungi</taxon>
        <taxon>Dikarya</taxon>
        <taxon>Ascomycota</taxon>
        <taxon>Pezizomycotina</taxon>
        <taxon>Sordariomycetes</taxon>
        <taxon>Hypocreomycetidae</taxon>
        <taxon>Hypocreales</taxon>
        <taxon>Stachybotryaceae</taxon>
        <taxon>Stachybotrys</taxon>
    </lineage>
</organism>
<evidence type="ECO:0000313" key="3">
    <source>
        <dbReference type="Proteomes" id="UP000813444"/>
    </source>
</evidence>
<keyword evidence="3" id="KW-1185">Reference proteome</keyword>
<dbReference type="AlphaFoldDB" id="A0A8K0SAR2"/>
<gene>
    <name evidence="2" type="ORF">B0I35DRAFT_146441</name>
</gene>
<accession>A0A8K0SAR2</accession>
<sequence length="305" mass="34029">MYMGISWKAGIGWWMSAAADDDGWNAFPPQPASRTRFPRAQPLPSRGYDIAICLDLPVLCRPLRRHDDARRPFGPSNSTSMPACPREDTEVLRMGLPGRYDSRKREPDRAGDATPNPITGRHGQIRRCGWGFSSTWVTFSVRFIARIEAVQGIEVGGPGRWKQHYCRISPGSGLTTGCNQRKTKEAAAVDYCDGPRVMARLSGCLGSASRTLMLDYAVTDDGRHEQREAATPLSSLASNGRGVLTGKGEMDRAILYVTSLGFESHETTRKLWGLEQWSWRRERVNRWMLTPLAIRFLKISSGQGQ</sequence>
<dbReference type="EMBL" id="JAGPNK010000020">
    <property type="protein sequence ID" value="KAH7304970.1"/>
    <property type="molecule type" value="Genomic_DNA"/>
</dbReference>
<proteinExistence type="predicted"/>
<feature type="compositionally biased region" description="Basic and acidic residues" evidence="1">
    <location>
        <begin position="100"/>
        <end position="111"/>
    </location>
</feature>
<feature type="region of interest" description="Disordered" evidence="1">
    <location>
        <begin position="67"/>
        <end position="86"/>
    </location>
</feature>
<comment type="caution">
    <text evidence="2">The sequence shown here is derived from an EMBL/GenBank/DDBJ whole genome shotgun (WGS) entry which is preliminary data.</text>
</comment>